<gene>
    <name evidence="2" type="ORF">DUNSADRAFT_4</name>
</gene>
<sequence>MANAGYKGESRMRLSRIGQGGAAVHGPRTHDVFLDLRVLLAVLLIFGCPNALTSAIESRAESIRGDGLSVDRFSAPEQCNGRATNALLESQGSALPYEADFSGAIPRQQRDLLTLSSDGGDPECLQEYLDNLSGTSGHDYCGTEDEGGCANCVGSQCQSADKKGEDASICRFPVRVGGTVPDCKLCSTGCPGKESAKVWEVPLYVQRTDSELSETEGSDNESELSETEGSNKESKLSETVGKLVVWQESFRELHAAVKLDCPWMMWSSLAPNSWWWNREVGREHPLHESPNGSHGQRKHAGWGSIEVVEPPGMCAPAAGMPQ</sequence>
<feature type="region of interest" description="Disordered" evidence="1">
    <location>
        <begin position="208"/>
        <end position="238"/>
    </location>
</feature>
<organism evidence="2 3">
    <name type="scientific">Dunaliella salina</name>
    <name type="common">Green alga</name>
    <name type="synonym">Protococcus salinus</name>
    <dbReference type="NCBI Taxonomy" id="3046"/>
    <lineage>
        <taxon>Eukaryota</taxon>
        <taxon>Viridiplantae</taxon>
        <taxon>Chlorophyta</taxon>
        <taxon>core chlorophytes</taxon>
        <taxon>Chlorophyceae</taxon>
        <taxon>CS clade</taxon>
        <taxon>Chlamydomonadales</taxon>
        <taxon>Dunaliellaceae</taxon>
        <taxon>Dunaliella</taxon>
    </lineage>
</organism>
<comment type="caution">
    <text evidence="2">The sequence shown here is derived from an EMBL/GenBank/DDBJ whole genome shotgun (WGS) entry which is preliminary data.</text>
</comment>
<dbReference type="Proteomes" id="UP000815325">
    <property type="component" value="Unassembled WGS sequence"/>
</dbReference>
<evidence type="ECO:0000313" key="2">
    <source>
        <dbReference type="EMBL" id="KAF5843882.1"/>
    </source>
</evidence>
<evidence type="ECO:0000256" key="1">
    <source>
        <dbReference type="SAM" id="MobiDB-lite"/>
    </source>
</evidence>
<feature type="compositionally biased region" description="Acidic residues" evidence="1">
    <location>
        <begin position="211"/>
        <end position="226"/>
    </location>
</feature>
<keyword evidence="3" id="KW-1185">Reference proteome</keyword>
<proteinExistence type="predicted"/>
<protein>
    <submittedName>
        <fullName evidence="2">Uncharacterized protein</fullName>
    </submittedName>
</protein>
<evidence type="ECO:0000313" key="3">
    <source>
        <dbReference type="Proteomes" id="UP000815325"/>
    </source>
</evidence>
<dbReference type="EMBL" id="MU069436">
    <property type="protein sequence ID" value="KAF5843882.1"/>
    <property type="molecule type" value="Genomic_DNA"/>
</dbReference>
<accession>A0ABQ7HAK1</accession>
<reference evidence="2" key="1">
    <citation type="submission" date="2017-08" db="EMBL/GenBank/DDBJ databases">
        <authorList>
            <person name="Polle J.E."/>
            <person name="Barry K."/>
            <person name="Cushman J."/>
            <person name="Schmutz J."/>
            <person name="Tran D."/>
            <person name="Hathwaick L.T."/>
            <person name="Yim W.C."/>
            <person name="Jenkins J."/>
            <person name="Mckie-Krisberg Z.M."/>
            <person name="Prochnik S."/>
            <person name="Lindquist E."/>
            <person name="Dockter R.B."/>
            <person name="Adam C."/>
            <person name="Molina H."/>
            <person name="Bunkerborg J."/>
            <person name="Jin E."/>
            <person name="Buchheim M."/>
            <person name="Magnuson J."/>
        </authorList>
    </citation>
    <scope>NUCLEOTIDE SEQUENCE</scope>
    <source>
        <strain evidence="2">CCAP 19/18</strain>
    </source>
</reference>
<name>A0ABQ7HAK1_DUNSA</name>